<evidence type="ECO:0000256" key="13">
    <source>
        <dbReference type="SAM" id="MobiDB-lite"/>
    </source>
</evidence>
<feature type="region of interest" description="Disordered" evidence="13">
    <location>
        <begin position="74"/>
        <end position="142"/>
    </location>
</feature>
<dbReference type="AlphaFoldDB" id="A0A453SAB7"/>
<evidence type="ECO:0000256" key="4">
    <source>
        <dbReference type="ARBA" id="ARBA00022692"/>
    </source>
</evidence>
<dbReference type="InterPro" id="IPR001128">
    <property type="entry name" value="Cyt_P450"/>
</dbReference>
<dbReference type="SUPFAM" id="SSF48264">
    <property type="entry name" value="Cytochrome P450"/>
    <property type="match status" value="1"/>
</dbReference>
<comment type="subcellular location">
    <subcellularLocation>
        <location evidence="1">Membrane</location>
    </subcellularLocation>
</comment>
<dbReference type="GO" id="GO:0016020">
    <property type="term" value="C:membrane"/>
    <property type="evidence" value="ECO:0007669"/>
    <property type="project" value="UniProtKB-SubCell"/>
</dbReference>
<feature type="compositionally biased region" description="Basic residues" evidence="13">
    <location>
        <begin position="100"/>
        <end position="115"/>
    </location>
</feature>
<evidence type="ECO:0000256" key="10">
    <source>
        <dbReference type="ARBA" id="ARBA00023136"/>
    </source>
</evidence>
<dbReference type="GO" id="GO:0020037">
    <property type="term" value="F:heme binding"/>
    <property type="evidence" value="ECO:0007669"/>
    <property type="project" value="InterPro"/>
</dbReference>
<dbReference type="EnsemblPlants" id="AET7Gv20869900.8">
    <property type="protein sequence ID" value="AET7Gv20869900.8"/>
    <property type="gene ID" value="AET7Gv20869900"/>
</dbReference>
<organism evidence="14 15">
    <name type="scientific">Aegilops tauschii subsp. strangulata</name>
    <name type="common">Goatgrass</name>
    <dbReference type="NCBI Taxonomy" id="200361"/>
    <lineage>
        <taxon>Eukaryota</taxon>
        <taxon>Viridiplantae</taxon>
        <taxon>Streptophyta</taxon>
        <taxon>Embryophyta</taxon>
        <taxon>Tracheophyta</taxon>
        <taxon>Spermatophyta</taxon>
        <taxon>Magnoliopsida</taxon>
        <taxon>Liliopsida</taxon>
        <taxon>Poales</taxon>
        <taxon>Poaceae</taxon>
        <taxon>BOP clade</taxon>
        <taxon>Pooideae</taxon>
        <taxon>Triticodae</taxon>
        <taxon>Triticeae</taxon>
        <taxon>Triticinae</taxon>
        <taxon>Aegilops</taxon>
    </lineage>
</organism>
<dbReference type="Pfam" id="PF00067">
    <property type="entry name" value="p450"/>
    <property type="match status" value="1"/>
</dbReference>
<accession>A0A453SAB7</accession>
<sequence>AAGGALRAAGRARPAVPLPRRLRPGDGGTHGGGHRQAHVAGHLPQRAAPGARLLPLLEEDLRADVLDMVRADAAAHGGGPRARPRDLPHARGGVRPLRGAPHRPAARGRRARQPARRQVGPPPPRSRPRLLPRQPQRTDETHTALSLWPARLGQCAASDTAPRRVEVDVAEWFQAVAEEAITRATFGRSYASGRVVFRMQGRLMAFASEAFRKVLVPGYRFLPTKKNRMSWGLDREIRRGLVQLIGRRSDAAEDHEAEIKEKGNSGGFRDLLGLMINARDKKSQAMPVEDMVEECKTFFFAGKQTTTNLLTWATVLLAMHPEWQDRARQEVLAVCGLGELPAKEHLHKLKTLGMILNETLRLYPPAVATIRRAKVDVTLGDLAIPRDTELLIPIMAIHHDARFWGPDAAQFNPGRFAGGAARAATHPLAFIPFGLGSRMCVGQNLALLEAKLTVAVLLQRFELRPSPKYVHAPTVLMLLHPQYGAPVIFRPLSSPPPSASV</sequence>
<dbReference type="InterPro" id="IPR017972">
    <property type="entry name" value="Cyt_P450_CS"/>
</dbReference>
<keyword evidence="5 11" id="KW-0479">Metal-binding</keyword>
<dbReference type="PRINTS" id="PR00463">
    <property type="entry name" value="EP450I"/>
</dbReference>
<dbReference type="PANTHER" id="PTHR24282">
    <property type="entry name" value="CYTOCHROME P450 FAMILY MEMBER"/>
    <property type="match status" value="1"/>
</dbReference>
<feature type="compositionally biased region" description="Low complexity" evidence="13">
    <location>
        <begin position="1"/>
        <end position="19"/>
    </location>
</feature>
<reference evidence="14" key="5">
    <citation type="journal article" date="2021" name="G3 (Bethesda)">
        <title>Aegilops tauschii genome assembly Aet v5.0 features greater sequence contiguity and improved annotation.</title>
        <authorList>
            <person name="Wang L."/>
            <person name="Zhu T."/>
            <person name="Rodriguez J.C."/>
            <person name="Deal K.R."/>
            <person name="Dubcovsky J."/>
            <person name="McGuire P.E."/>
            <person name="Lux T."/>
            <person name="Spannagl M."/>
            <person name="Mayer K.F.X."/>
            <person name="Baldrich P."/>
            <person name="Meyers B.C."/>
            <person name="Huo N."/>
            <person name="Gu Y.Q."/>
            <person name="Zhou H."/>
            <person name="Devos K.M."/>
            <person name="Bennetzen J.L."/>
            <person name="Unver T."/>
            <person name="Budak H."/>
            <person name="Gulick P.J."/>
            <person name="Galiba G."/>
            <person name="Kalapos B."/>
            <person name="Nelson D.R."/>
            <person name="Li P."/>
            <person name="You F.M."/>
            <person name="Luo M.C."/>
            <person name="Dvorak J."/>
        </authorList>
    </citation>
    <scope>NUCLEOTIDE SEQUENCE [LARGE SCALE GENOMIC DNA]</scope>
    <source>
        <strain evidence="14">cv. AL8/78</strain>
    </source>
</reference>
<dbReference type="GO" id="GO:0016705">
    <property type="term" value="F:oxidoreductase activity, acting on paired donors, with incorporation or reduction of molecular oxygen"/>
    <property type="evidence" value="ECO:0007669"/>
    <property type="project" value="InterPro"/>
</dbReference>
<reference evidence="15" key="1">
    <citation type="journal article" date="2014" name="Science">
        <title>Ancient hybridizations among the ancestral genomes of bread wheat.</title>
        <authorList>
            <consortium name="International Wheat Genome Sequencing Consortium,"/>
            <person name="Marcussen T."/>
            <person name="Sandve S.R."/>
            <person name="Heier L."/>
            <person name="Spannagl M."/>
            <person name="Pfeifer M."/>
            <person name="Jakobsen K.S."/>
            <person name="Wulff B.B."/>
            <person name="Steuernagel B."/>
            <person name="Mayer K.F."/>
            <person name="Olsen O.A."/>
        </authorList>
    </citation>
    <scope>NUCLEOTIDE SEQUENCE [LARGE SCALE GENOMIC DNA]</scope>
    <source>
        <strain evidence="15">cv. AL8/78</strain>
    </source>
</reference>
<dbReference type="InterPro" id="IPR036396">
    <property type="entry name" value="Cyt_P450_sf"/>
</dbReference>
<keyword evidence="8 11" id="KW-0408">Iron</keyword>
<protein>
    <recommendedName>
        <fullName evidence="16">Cytochrome P450 734A1</fullName>
    </recommendedName>
</protein>
<dbReference type="Proteomes" id="UP000015105">
    <property type="component" value="Chromosome 7D"/>
</dbReference>
<keyword evidence="6" id="KW-1133">Transmembrane helix</keyword>
<dbReference type="PRINTS" id="PR00385">
    <property type="entry name" value="P450"/>
</dbReference>
<evidence type="ECO:0000256" key="7">
    <source>
        <dbReference type="ARBA" id="ARBA00023002"/>
    </source>
</evidence>
<evidence type="ECO:0000256" key="6">
    <source>
        <dbReference type="ARBA" id="ARBA00022989"/>
    </source>
</evidence>
<dbReference type="GO" id="GO:0005506">
    <property type="term" value="F:iron ion binding"/>
    <property type="evidence" value="ECO:0007669"/>
    <property type="project" value="InterPro"/>
</dbReference>
<comment type="cofactor">
    <cofactor evidence="11">
        <name>heme</name>
        <dbReference type="ChEBI" id="CHEBI:30413"/>
    </cofactor>
</comment>
<evidence type="ECO:0000256" key="2">
    <source>
        <dbReference type="ARBA" id="ARBA00010617"/>
    </source>
</evidence>
<evidence type="ECO:0000256" key="5">
    <source>
        <dbReference type="ARBA" id="ARBA00022723"/>
    </source>
</evidence>
<evidence type="ECO:0000256" key="12">
    <source>
        <dbReference type="RuleBase" id="RU000461"/>
    </source>
</evidence>
<dbReference type="Gramene" id="AET7Gv20869900.8">
    <property type="protein sequence ID" value="AET7Gv20869900.8"/>
    <property type="gene ID" value="AET7Gv20869900"/>
</dbReference>
<dbReference type="InterPro" id="IPR002401">
    <property type="entry name" value="Cyt_P450_E_grp-I"/>
</dbReference>
<reference evidence="14" key="3">
    <citation type="journal article" date="2017" name="Nature">
        <title>Genome sequence of the progenitor of the wheat D genome Aegilops tauschii.</title>
        <authorList>
            <person name="Luo M.C."/>
            <person name="Gu Y.Q."/>
            <person name="Puiu D."/>
            <person name="Wang H."/>
            <person name="Twardziok S.O."/>
            <person name="Deal K.R."/>
            <person name="Huo N."/>
            <person name="Zhu T."/>
            <person name="Wang L."/>
            <person name="Wang Y."/>
            <person name="McGuire P.E."/>
            <person name="Liu S."/>
            <person name="Long H."/>
            <person name="Ramasamy R.K."/>
            <person name="Rodriguez J.C."/>
            <person name="Van S.L."/>
            <person name="Yuan L."/>
            <person name="Wang Z."/>
            <person name="Xia Z."/>
            <person name="Xiao L."/>
            <person name="Anderson O.D."/>
            <person name="Ouyang S."/>
            <person name="Liang Y."/>
            <person name="Zimin A.V."/>
            <person name="Pertea G."/>
            <person name="Qi P."/>
            <person name="Bennetzen J.L."/>
            <person name="Dai X."/>
            <person name="Dawson M.W."/>
            <person name="Muller H.G."/>
            <person name="Kugler K."/>
            <person name="Rivarola-Duarte L."/>
            <person name="Spannagl M."/>
            <person name="Mayer K.F.X."/>
            <person name="Lu F.H."/>
            <person name="Bevan M.W."/>
            <person name="Leroy P."/>
            <person name="Li P."/>
            <person name="You F.M."/>
            <person name="Sun Q."/>
            <person name="Liu Z."/>
            <person name="Lyons E."/>
            <person name="Wicker T."/>
            <person name="Salzberg S.L."/>
            <person name="Devos K.M."/>
            <person name="Dvorak J."/>
        </authorList>
    </citation>
    <scope>NUCLEOTIDE SEQUENCE [LARGE SCALE GENOMIC DNA]</scope>
    <source>
        <strain evidence="14">cv. AL8/78</strain>
    </source>
</reference>
<keyword evidence="3 11" id="KW-0349">Heme</keyword>
<dbReference type="PANTHER" id="PTHR24282:SF43">
    <property type="entry name" value="CYTOCHROME P450 734A4"/>
    <property type="match status" value="1"/>
</dbReference>
<dbReference type="GO" id="GO:0004497">
    <property type="term" value="F:monooxygenase activity"/>
    <property type="evidence" value="ECO:0007669"/>
    <property type="project" value="UniProtKB-KW"/>
</dbReference>
<dbReference type="PROSITE" id="PS00086">
    <property type="entry name" value="CYTOCHROME_P450"/>
    <property type="match status" value="1"/>
</dbReference>
<feature type="binding site" description="axial binding residue" evidence="11">
    <location>
        <position position="440"/>
    </location>
    <ligand>
        <name>heme</name>
        <dbReference type="ChEBI" id="CHEBI:30413"/>
    </ligand>
    <ligandPart>
        <name>Fe</name>
        <dbReference type="ChEBI" id="CHEBI:18248"/>
    </ligandPart>
</feature>
<reference evidence="14" key="4">
    <citation type="submission" date="2019-03" db="UniProtKB">
        <authorList>
            <consortium name="EnsemblPlants"/>
        </authorList>
    </citation>
    <scope>IDENTIFICATION</scope>
</reference>
<evidence type="ECO:0000256" key="1">
    <source>
        <dbReference type="ARBA" id="ARBA00004370"/>
    </source>
</evidence>
<evidence type="ECO:0000256" key="11">
    <source>
        <dbReference type="PIRSR" id="PIRSR602401-1"/>
    </source>
</evidence>
<evidence type="ECO:0008006" key="16">
    <source>
        <dbReference type="Google" id="ProtNLM"/>
    </source>
</evidence>
<proteinExistence type="inferred from homology"/>
<dbReference type="InterPro" id="IPR050665">
    <property type="entry name" value="Cytochrome_P450_Monooxygen"/>
</dbReference>
<evidence type="ECO:0000256" key="3">
    <source>
        <dbReference type="ARBA" id="ARBA00022617"/>
    </source>
</evidence>
<reference evidence="15" key="2">
    <citation type="journal article" date="2017" name="Nat. Plants">
        <title>The Aegilops tauschii genome reveals multiple impacts of transposons.</title>
        <authorList>
            <person name="Zhao G."/>
            <person name="Zou C."/>
            <person name="Li K."/>
            <person name="Wang K."/>
            <person name="Li T."/>
            <person name="Gao L."/>
            <person name="Zhang X."/>
            <person name="Wang H."/>
            <person name="Yang Z."/>
            <person name="Liu X."/>
            <person name="Jiang W."/>
            <person name="Mao L."/>
            <person name="Kong X."/>
            <person name="Jiao Y."/>
            <person name="Jia J."/>
        </authorList>
    </citation>
    <scope>NUCLEOTIDE SEQUENCE [LARGE SCALE GENOMIC DNA]</scope>
    <source>
        <strain evidence="15">cv. AL8/78</strain>
    </source>
</reference>
<dbReference type="GO" id="GO:0010268">
    <property type="term" value="P:brassinosteroid homeostasis"/>
    <property type="evidence" value="ECO:0007669"/>
    <property type="project" value="TreeGrafter"/>
</dbReference>
<keyword evidence="4" id="KW-0812">Transmembrane</keyword>
<keyword evidence="15" id="KW-1185">Reference proteome</keyword>
<name>A0A453SAB7_AEGTS</name>
<keyword evidence="10" id="KW-0472">Membrane</keyword>
<dbReference type="Gene3D" id="1.10.630.10">
    <property type="entry name" value="Cytochrome P450"/>
    <property type="match status" value="1"/>
</dbReference>
<evidence type="ECO:0000313" key="15">
    <source>
        <dbReference type="Proteomes" id="UP000015105"/>
    </source>
</evidence>
<keyword evidence="7 12" id="KW-0560">Oxidoreductase</keyword>
<evidence type="ECO:0000256" key="9">
    <source>
        <dbReference type="ARBA" id="ARBA00023033"/>
    </source>
</evidence>
<evidence type="ECO:0000256" key="8">
    <source>
        <dbReference type="ARBA" id="ARBA00023004"/>
    </source>
</evidence>
<feature type="region of interest" description="Disordered" evidence="13">
    <location>
        <begin position="1"/>
        <end position="39"/>
    </location>
</feature>
<keyword evidence="9 12" id="KW-0503">Monooxygenase</keyword>
<comment type="similarity">
    <text evidence="2 12">Belongs to the cytochrome P450 family.</text>
</comment>
<dbReference type="GO" id="GO:0016131">
    <property type="term" value="P:brassinosteroid metabolic process"/>
    <property type="evidence" value="ECO:0007669"/>
    <property type="project" value="TreeGrafter"/>
</dbReference>
<evidence type="ECO:0000313" key="14">
    <source>
        <dbReference type="EnsemblPlants" id="AET7Gv20869900.8"/>
    </source>
</evidence>